<evidence type="ECO:0000313" key="3">
    <source>
        <dbReference type="Proteomes" id="UP001278500"/>
    </source>
</evidence>
<comment type="caution">
    <text evidence="2">The sequence shown here is derived from an EMBL/GenBank/DDBJ whole genome shotgun (WGS) entry which is preliminary data.</text>
</comment>
<reference evidence="2" key="1">
    <citation type="journal article" date="2023" name="Mol. Phylogenet. Evol.">
        <title>Genome-scale phylogeny and comparative genomics of the fungal order Sordariales.</title>
        <authorList>
            <person name="Hensen N."/>
            <person name="Bonometti L."/>
            <person name="Westerberg I."/>
            <person name="Brannstrom I.O."/>
            <person name="Guillou S."/>
            <person name="Cros-Aarteil S."/>
            <person name="Calhoun S."/>
            <person name="Haridas S."/>
            <person name="Kuo A."/>
            <person name="Mondo S."/>
            <person name="Pangilinan J."/>
            <person name="Riley R."/>
            <person name="LaButti K."/>
            <person name="Andreopoulos B."/>
            <person name="Lipzen A."/>
            <person name="Chen C."/>
            <person name="Yan M."/>
            <person name="Daum C."/>
            <person name="Ng V."/>
            <person name="Clum A."/>
            <person name="Steindorff A."/>
            <person name="Ohm R.A."/>
            <person name="Martin F."/>
            <person name="Silar P."/>
            <person name="Natvig D.O."/>
            <person name="Lalanne C."/>
            <person name="Gautier V."/>
            <person name="Ament-Velasquez S.L."/>
            <person name="Kruys A."/>
            <person name="Hutchinson M.I."/>
            <person name="Powell A.J."/>
            <person name="Barry K."/>
            <person name="Miller A.N."/>
            <person name="Grigoriev I.V."/>
            <person name="Debuchy R."/>
            <person name="Gladieux P."/>
            <person name="Hiltunen Thoren M."/>
            <person name="Johannesson H."/>
        </authorList>
    </citation>
    <scope>NUCLEOTIDE SEQUENCE</scope>
    <source>
        <strain evidence="2">CBS 560.94</strain>
    </source>
</reference>
<dbReference type="Proteomes" id="UP001278500">
    <property type="component" value="Unassembled WGS sequence"/>
</dbReference>
<dbReference type="GO" id="GO:0016491">
    <property type="term" value="F:oxidoreductase activity"/>
    <property type="evidence" value="ECO:0007669"/>
    <property type="project" value="InterPro"/>
</dbReference>
<comment type="similarity">
    <text evidence="1">Belongs to the asaB hydroxylase/desaturase family.</text>
</comment>
<accession>A0AAE0JEB1</accession>
<protein>
    <submittedName>
        <fullName evidence="2">Uncharacterized protein</fullName>
    </submittedName>
</protein>
<dbReference type="InterPro" id="IPR044053">
    <property type="entry name" value="AsaB-like"/>
</dbReference>
<keyword evidence="3" id="KW-1185">Reference proteome</keyword>
<dbReference type="NCBIfam" id="NF041278">
    <property type="entry name" value="CmcJ_NvfI_EfuI"/>
    <property type="match status" value="1"/>
</dbReference>
<reference evidence="2" key="2">
    <citation type="submission" date="2023-06" db="EMBL/GenBank/DDBJ databases">
        <authorList>
            <consortium name="Lawrence Berkeley National Laboratory"/>
            <person name="Haridas S."/>
            <person name="Hensen N."/>
            <person name="Bonometti L."/>
            <person name="Westerberg I."/>
            <person name="Brannstrom I.O."/>
            <person name="Guillou S."/>
            <person name="Cros-Aarteil S."/>
            <person name="Calhoun S."/>
            <person name="Kuo A."/>
            <person name="Mondo S."/>
            <person name="Pangilinan J."/>
            <person name="Riley R."/>
            <person name="Labutti K."/>
            <person name="Andreopoulos B."/>
            <person name="Lipzen A."/>
            <person name="Chen C."/>
            <person name="Yanf M."/>
            <person name="Daum C."/>
            <person name="Ng V."/>
            <person name="Clum A."/>
            <person name="Steindorff A."/>
            <person name="Ohm R."/>
            <person name="Martin F."/>
            <person name="Silar P."/>
            <person name="Natvig D."/>
            <person name="Lalanne C."/>
            <person name="Gautier V."/>
            <person name="Ament-Velasquez S.L."/>
            <person name="Kruys A."/>
            <person name="Hutchinson M.I."/>
            <person name="Powell A.J."/>
            <person name="Barry K."/>
            <person name="Miller A.N."/>
            <person name="Grigoriev I.V."/>
            <person name="Debuchy R."/>
            <person name="Gladieux P."/>
            <person name="Thoren M.H."/>
            <person name="Johannesson H."/>
        </authorList>
    </citation>
    <scope>NUCLEOTIDE SEQUENCE</scope>
    <source>
        <strain evidence="2">CBS 560.94</strain>
    </source>
</reference>
<name>A0AAE0JEB1_9PEZI</name>
<dbReference type="GeneID" id="87865967"/>
<dbReference type="RefSeq" id="XP_062681389.1">
    <property type="nucleotide sequence ID" value="XM_062828813.1"/>
</dbReference>
<dbReference type="EMBL" id="JAUEPP010000004">
    <property type="protein sequence ID" value="KAK3344776.1"/>
    <property type="molecule type" value="Genomic_DNA"/>
</dbReference>
<sequence length="306" mass="35824">MNEQDRDGSTVRSSMWYLDRDPLYETEKPYSMRYEPDDEIPQNNLKKIPHPIEVKSMREPGAGPFRMEECGFQMIQLHSNLTPDDFWKEELVQKVYVQEVKEALKKELGAKHVHVLDYALRKRHESFPFSTGEEYQYDQPTSLAHIDFTPEEGERMIRVLFGDRAEEVLKGRWQVVNVWKPIRGPLNDWPLGLCDARTLDFEKDTVASDVVFDNFYTENMQVYHNPASEWYYLPDHNTWEAFIFKSTDSDLSAPVRGCCHSGFLNPKSKKGERRESLDCRCFVFYADLDEYPPVVGDVSKPHHQTV</sequence>
<dbReference type="PANTHER" id="PTHR34598">
    <property type="entry name" value="BLL6449 PROTEIN"/>
    <property type="match status" value="1"/>
</dbReference>
<dbReference type="AlphaFoldDB" id="A0AAE0JEB1"/>
<proteinExistence type="inferred from homology"/>
<gene>
    <name evidence="2" type="ORF">B0H65DRAFT_524018</name>
</gene>
<evidence type="ECO:0000256" key="1">
    <source>
        <dbReference type="ARBA" id="ARBA00023604"/>
    </source>
</evidence>
<dbReference type="PANTHER" id="PTHR34598:SF3">
    <property type="entry name" value="OXIDOREDUCTASE AN1597"/>
    <property type="match status" value="1"/>
</dbReference>
<organism evidence="2 3">
    <name type="scientific">Neurospora tetraspora</name>
    <dbReference type="NCBI Taxonomy" id="94610"/>
    <lineage>
        <taxon>Eukaryota</taxon>
        <taxon>Fungi</taxon>
        <taxon>Dikarya</taxon>
        <taxon>Ascomycota</taxon>
        <taxon>Pezizomycotina</taxon>
        <taxon>Sordariomycetes</taxon>
        <taxon>Sordariomycetidae</taxon>
        <taxon>Sordariales</taxon>
        <taxon>Sordariaceae</taxon>
        <taxon>Neurospora</taxon>
    </lineage>
</organism>
<evidence type="ECO:0000313" key="2">
    <source>
        <dbReference type="EMBL" id="KAK3344776.1"/>
    </source>
</evidence>